<dbReference type="EMBL" id="OB795227">
    <property type="protein sequence ID" value="CAD7431890.1"/>
    <property type="molecule type" value="Genomic_DNA"/>
</dbReference>
<evidence type="ECO:0000313" key="2">
    <source>
        <dbReference type="EMBL" id="CAD7431890.1"/>
    </source>
</evidence>
<organism evidence="2">
    <name type="scientific">Timema monikensis</name>
    <dbReference type="NCBI Taxonomy" id="170555"/>
    <lineage>
        <taxon>Eukaryota</taxon>
        <taxon>Metazoa</taxon>
        <taxon>Ecdysozoa</taxon>
        <taxon>Arthropoda</taxon>
        <taxon>Hexapoda</taxon>
        <taxon>Insecta</taxon>
        <taxon>Pterygota</taxon>
        <taxon>Neoptera</taxon>
        <taxon>Polyneoptera</taxon>
        <taxon>Phasmatodea</taxon>
        <taxon>Timematodea</taxon>
        <taxon>Timematoidea</taxon>
        <taxon>Timematidae</taxon>
        <taxon>Timema</taxon>
    </lineage>
</organism>
<evidence type="ECO:0000256" key="1">
    <source>
        <dbReference type="SAM" id="MobiDB-lite"/>
    </source>
</evidence>
<feature type="region of interest" description="Disordered" evidence="1">
    <location>
        <begin position="23"/>
        <end position="100"/>
    </location>
</feature>
<gene>
    <name evidence="2" type="ORF">TMSB3V08_LOCUS8610</name>
</gene>
<proteinExistence type="predicted"/>
<name>A0A7R9HR46_9NEOP</name>
<reference evidence="2" key="1">
    <citation type="submission" date="2020-11" db="EMBL/GenBank/DDBJ databases">
        <authorList>
            <person name="Tran Van P."/>
        </authorList>
    </citation>
    <scope>NUCLEOTIDE SEQUENCE</scope>
</reference>
<dbReference type="AlphaFoldDB" id="A0A7R9HR46"/>
<accession>A0A7R9HR46</accession>
<feature type="compositionally biased region" description="Polar residues" evidence="1">
    <location>
        <begin position="54"/>
        <end position="69"/>
    </location>
</feature>
<sequence length="146" mass="17033">MSQQFKTGFPYLRYIGYGTRYRQTNQVQMDKPGSDRQTRYRRTNRVQTDKPGTDGQTRFRQTNQVQTDKPGTDRQTRYRRTNRVQTDKPGTGGQTENDMKEKLIRNVKKEPSAVSWDMSVSTKEVMGLLTVPYSVNKEHNNQAPEH</sequence>
<protein>
    <submittedName>
        <fullName evidence="2">Uncharacterized protein</fullName>
    </submittedName>
</protein>